<dbReference type="InterPro" id="IPR019922">
    <property type="entry name" value="Lucif-like_OxRdatse_MSMEG_4141"/>
</dbReference>
<gene>
    <name evidence="1" type="ORF">FF36_06360</name>
</gene>
<evidence type="ECO:0000313" key="1">
    <source>
        <dbReference type="EMBL" id="KJE19355.1"/>
    </source>
</evidence>
<sequence length="278" mass="28792">MTTLGTIGIASSTIAFNPDVPAAVAAAAEVEDLGYSTLWLPGGQGNNVWLVEQVVRGTGSLLVANGILSVDQVPAAEVAATYAALAADHPGRYLAGLGGAHGAGPLGTLGAYLDELDAAQPAVPAAGRILAALGPAMLRLARDRAAGAYPFLVTPQYVTDARAVLGPDRTLAVLVTVIPDRDPVAARGAAREAIRFLTTVPGYANNLARMGFTTDDVADLSDRLIDQVTVWGDVETIGKRVAEYLSAGADQVVLQVNDATGGEPESTWWRRLADVLLR</sequence>
<protein>
    <submittedName>
        <fullName evidence="1">Oxidoreductase</fullName>
    </submittedName>
</protein>
<dbReference type="Proteomes" id="UP000032545">
    <property type="component" value="Unassembled WGS sequence"/>
</dbReference>
<dbReference type="RefSeq" id="WP_044888737.1">
    <property type="nucleotide sequence ID" value="NZ_JYFN01000118.1"/>
</dbReference>
<dbReference type="InterPro" id="IPR036661">
    <property type="entry name" value="Luciferase-like_sf"/>
</dbReference>
<dbReference type="PATRIC" id="fig|1502723.3.peg.1051"/>
<dbReference type="EMBL" id="JYFN01000118">
    <property type="protein sequence ID" value="KJE19355.1"/>
    <property type="molecule type" value="Genomic_DNA"/>
</dbReference>
<dbReference type="Gene3D" id="3.20.20.30">
    <property type="entry name" value="Luciferase-like domain"/>
    <property type="match status" value="1"/>
</dbReference>
<dbReference type="SUPFAM" id="SSF51679">
    <property type="entry name" value="Bacterial luciferase-like"/>
    <property type="match status" value="1"/>
</dbReference>
<accession>A0A0D8B5I3</accession>
<comment type="caution">
    <text evidence="1">The sequence shown here is derived from an EMBL/GenBank/DDBJ whole genome shotgun (WGS) entry which is preliminary data.</text>
</comment>
<dbReference type="OrthoDB" id="4760590at2"/>
<evidence type="ECO:0000313" key="2">
    <source>
        <dbReference type="Proteomes" id="UP000032545"/>
    </source>
</evidence>
<keyword evidence="2" id="KW-1185">Reference proteome</keyword>
<reference evidence="2" key="1">
    <citation type="submission" date="2015-02" db="EMBL/GenBank/DDBJ databases">
        <title>Draft Genome of Frankia sp. CpI1-S.</title>
        <authorList>
            <person name="Oshone R.T."/>
            <person name="Ngom M."/>
            <person name="Ghodhbane-Gtari F."/>
            <person name="Gtari M."/>
            <person name="Morris K."/>
            <person name="Thomas K."/>
            <person name="Sen A."/>
            <person name="Tisa L.S."/>
        </authorList>
    </citation>
    <scope>NUCLEOTIDE SEQUENCE [LARGE SCALE GENOMIC DNA]</scope>
    <source>
        <strain evidence="2">CpI1-S</strain>
    </source>
</reference>
<name>A0A0D8B5I3_9ACTN</name>
<proteinExistence type="predicted"/>
<dbReference type="AlphaFoldDB" id="A0A0D8B5I3"/>
<reference evidence="1 2" key="2">
    <citation type="journal article" date="2016" name="Genome Announc.">
        <title>Permanent Draft Genome Sequences for Two Variants of Frankia sp. Strain CpI1, the First Frankia Strain Isolated from Root Nodules of Comptonia peregrina.</title>
        <authorList>
            <person name="Oshone R."/>
            <person name="Hurst S.G.IV."/>
            <person name="Abebe-Akele F."/>
            <person name="Simpson S."/>
            <person name="Morris K."/>
            <person name="Thomas W.K."/>
            <person name="Tisa L.S."/>
        </authorList>
    </citation>
    <scope>NUCLEOTIDE SEQUENCE [LARGE SCALE GENOMIC DNA]</scope>
    <source>
        <strain evidence="2">CpI1-S</strain>
    </source>
</reference>
<dbReference type="NCBIfam" id="TIGR03620">
    <property type="entry name" value="F420_MSMEG_4141"/>
    <property type="match status" value="1"/>
</dbReference>
<dbReference type="GO" id="GO:0016705">
    <property type="term" value="F:oxidoreductase activity, acting on paired donors, with incorporation or reduction of molecular oxygen"/>
    <property type="evidence" value="ECO:0007669"/>
    <property type="project" value="InterPro"/>
</dbReference>
<organism evidence="1 2">
    <name type="scientific">Frankia torreyi</name>
    <dbReference type="NCBI Taxonomy" id="1856"/>
    <lineage>
        <taxon>Bacteria</taxon>
        <taxon>Bacillati</taxon>
        <taxon>Actinomycetota</taxon>
        <taxon>Actinomycetes</taxon>
        <taxon>Frankiales</taxon>
        <taxon>Frankiaceae</taxon>
        <taxon>Frankia</taxon>
    </lineage>
</organism>